<dbReference type="AlphaFoldDB" id="I3XH87"/>
<dbReference type="PATRIC" id="fig|1185652.3.peg.6918"/>
<geneLocation type="plasmid" evidence="2">
    <name>pUSDA257 fragment 7</name>
</geneLocation>
<keyword evidence="1" id="KW-0614">Plasmid</keyword>
<organism evidence="1">
    <name type="scientific">Sinorhizobium fredii (strain USDA 257)</name>
    <dbReference type="NCBI Taxonomy" id="1185652"/>
    <lineage>
        <taxon>Bacteria</taxon>
        <taxon>Pseudomonadati</taxon>
        <taxon>Pseudomonadota</taxon>
        <taxon>Alphaproteobacteria</taxon>
        <taxon>Hyphomicrobiales</taxon>
        <taxon>Rhizobiaceae</taxon>
        <taxon>Sinorhizobium/Ensifer group</taxon>
        <taxon>Sinorhizobium</taxon>
    </lineage>
</organism>
<dbReference type="EMBL" id="CP003570">
    <property type="protein sequence ID" value="AFL55243.1"/>
    <property type="molecule type" value="Genomic_DNA"/>
</dbReference>
<name>I3XH87_SINF2</name>
<accession>I3XH87</accession>
<evidence type="ECO:0000313" key="2">
    <source>
        <dbReference type="Proteomes" id="UP000006180"/>
    </source>
</evidence>
<gene>
    <name evidence="1" type="ORF">USDA257_p05280</name>
</gene>
<protein>
    <submittedName>
        <fullName evidence="1">Uncharacterized protein</fullName>
    </submittedName>
</protein>
<evidence type="ECO:0000313" key="1">
    <source>
        <dbReference type="EMBL" id="AFL55243.1"/>
    </source>
</evidence>
<reference evidence="1" key="1">
    <citation type="journal article" date="2012" name="J. Bacteriol.">
        <title>Complete genome sequence of the broad-host-range strain Sinorhizobium fredii USDA257.</title>
        <authorList>
            <person name="Schuldes J."/>
            <person name="Rodriguez Orbegoso M."/>
            <person name="Schmeisser C."/>
            <person name="Krishnan H.B."/>
            <person name="Daniel R."/>
            <person name="Streit W.R."/>
        </authorList>
    </citation>
    <scope>NUCLEOTIDE SEQUENCE [LARGE SCALE GENOMIC DNA]</scope>
    <source>
        <strain evidence="1">USDA 257</strain>
        <plasmid evidence="1">pUSDA257</plasmid>
    </source>
</reference>
<proteinExistence type="predicted"/>
<sequence>MAVEPGAHLGMLVGGIVVEDDVDRLVGRHLGVDGVEKTDELLMPVTLHVPADDGAVEHVEGGKQRGRAMPLVVVGHGAEPALLQGQAGLGAVERLDLALLVDRQHDGMGRRVDVEADNVFELGDELRVVGELEGPPAVGLETVRLPDAAHRAGADAHLGRHHVGSPVRRLARRVGKRKRHHLLADLRPERRNARGARLVAQETLEAFRGEALLPAPHAGLRLAGLSHDLDGADAIGTQQDDLGAPDVLLRRIAITDEGSQALAIGRRNGEGYSCAHAPHSHTHSPKGIPYGLLC</sequence>
<dbReference type="HOGENOM" id="CLU_946281_0_0_5"/>